<keyword evidence="1" id="KW-0472">Membrane</keyword>
<protein>
    <submittedName>
        <fullName evidence="2">Uncharacterized protein</fullName>
    </submittedName>
</protein>
<sequence>MAEFFVFVYAMASGFVLMTMQRNRREQRQDSPMVTMVGWGLFSLSSTLALLMGAVALAFALGVNMPLPSDFSAPLF</sequence>
<evidence type="ECO:0000256" key="1">
    <source>
        <dbReference type="SAM" id="Phobius"/>
    </source>
</evidence>
<gene>
    <name evidence="2" type="ORF">DD559_06930</name>
</gene>
<reference evidence="2 3" key="1">
    <citation type="submission" date="2018-05" db="EMBL/GenBank/DDBJ databases">
        <title>Description of Sphingomonas pokkalii sp nov, isolated from the rhizosphere of saline tolerant pokkali rice and its draft genome analysis.</title>
        <authorList>
            <person name="Menon R."/>
            <person name="Kumari S."/>
            <person name="Rameshkumar N."/>
        </authorList>
    </citation>
    <scope>NUCLEOTIDE SEQUENCE [LARGE SCALE GENOMIC DNA]</scope>
    <source>
        <strain evidence="2 3">L3B27</strain>
    </source>
</reference>
<feature type="transmembrane region" description="Helical" evidence="1">
    <location>
        <begin position="34"/>
        <end position="61"/>
    </location>
</feature>
<name>A0A2U0SJ53_9SPHN</name>
<comment type="caution">
    <text evidence="2">The sequence shown here is derived from an EMBL/GenBank/DDBJ whole genome shotgun (WGS) entry which is preliminary data.</text>
</comment>
<dbReference type="AlphaFoldDB" id="A0A2U0SJ53"/>
<dbReference type="RefSeq" id="WP_116470761.1">
    <property type="nucleotide sequence ID" value="NZ_QENQ01000001.1"/>
</dbReference>
<dbReference type="Proteomes" id="UP000245890">
    <property type="component" value="Unassembled WGS sequence"/>
</dbReference>
<feature type="transmembrane region" description="Helical" evidence="1">
    <location>
        <begin position="6"/>
        <end position="22"/>
    </location>
</feature>
<keyword evidence="1" id="KW-1133">Transmembrane helix</keyword>
<keyword evidence="1" id="KW-0812">Transmembrane</keyword>
<dbReference type="OrthoDB" id="7585218at2"/>
<evidence type="ECO:0000313" key="2">
    <source>
        <dbReference type="EMBL" id="PVX31377.1"/>
    </source>
</evidence>
<accession>A0A2U0SJ53</accession>
<proteinExistence type="predicted"/>
<organism evidence="2 3">
    <name type="scientific">Sphingomonas pokkalii</name>
    <dbReference type="NCBI Taxonomy" id="2175090"/>
    <lineage>
        <taxon>Bacteria</taxon>
        <taxon>Pseudomonadati</taxon>
        <taxon>Pseudomonadota</taxon>
        <taxon>Alphaproteobacteria</taxon>
        <taxon>Sphingomonadales</taxon>
        <taxon>Sphingomonadaceae</taxon>
        <taxon>Sphingomonas</taxon>
    </lineage>
</organism>
<dbReference type="EMBL" id="QENQ01000001">
    <property type="protein sequence ID" value="PVX31377.1"/>
    <property type="molecule type" value="Genomic_DNA"/>
</dbReference>
<keyword evidence="3" id="KW-1185">Reference proteome</keyword>
<evidence type="ECO:0000313" key="3">
    <source>
        <dbReference type="Proteomes" id="UP000245890"/>
    </source>
</evidence>